<proteinExistence type="predicted"/>
<name>A0AA40DSQ3_9PEZI</name>
<gene>
    <name evidence="3" type="ORF">B0T26DRAFT_719550</name>
</gene>
<comment type="caution">
    <text evidence="3">The sequence shown here is derived from an EMBL/GenBank/DDBJ whole genome shotgun (WGS) entry which is preliminary data.</text>
</comment>
<dbReference type="EMBL" id="JAUIRO010000005">
    <property type="protein sequence ID" value="KAK0714110.1"/>
    <property type="molecule type" value="Genomic_DNA"/>
</dbReference>
<reference evidence="3" key="1">
    <citation type="submission" date="2023-06" db="EMBL/GenBank/DDBJ databases">
        <title>Genome-scale phylogeny and comparative genomics of the fungal order Sordariales.</title>
        <authorList>
            <consortium name="Lawrence Berkeley National Laboratory"/>
            <person name="Hensen N."/>
            <person name="Bonometti L."/>
            <person name="Westerberg I."/>
            <person name="Brannstrom I.O."/>
            <person name="Guillou S."/>
            <person name="Cros-Aarteil S."/>
            <person name="Calhoun S."/>
            <person name="Haridas S."/>
            <person name="Kuo A."/>
            <person name="Mondo S."/>
            <person name="Pangilinan J."/>
            <person name="Riley R."/>
            <person name="LaButti K."/>
            <person name="Andreopoulos B."/>
            <person name="Lipzen A."/>
            <person name="Chen C."/>
            <person name="Yanf M."/>
            <person name="Daum C."/>
            <person name="Ng V."/>
            <person name="Clum A."/>
            <person name="Steindorff A."/>
            <person name="Ohm R."/>
            <person name="Martin F."/>
            <person name="Silar P."/>
            <person name="Natvig D."/>
            <person name="Lalanne C."/>
            <person name="Gautier V."/>
            <person name="Ament-velasquez S.L."/>
            <person name="Kruys A."/>
            <person name="Hutchinson M.I."/>
            <person name="Powell A.J."/>
            <person name="Barry K."/>
            <person name="Miller A.N."/>
            <person name="Grigoriev I.V."/>
            <person name="Debuchy R."/>
            <person name="Gladieux P."/>
            <person name="Thoren M.H."/>
            <person name="Johannesson H."/>
        </authorList>
    </citation>
    <scope>NUCLEOTIDE SEQUENCE</scope>
    <source>
        <strain evidence="3">SMH2392-1A</strain>
    </source>
</reference>
<dbReference type="RefSeq" id="XP_060295432.1">
    <property type="nucleotide sequence ID" value="XM_060442431.1"/>
</dbReference>
<feature type="region of interest" description="Disordered" evidence="2">
    <location>
        <begin position="1"/>
        <end position="20"/>
    </location>
</feature>
<accession>A0AA40DSQ3</accession>
<organism evidence="3 4">
    <name type="scientific">Lasiosphaeria miniovina</name>
    <dbReference type="NCBI Taxonomy" id="1954250"/>
    <lineage>
        <taxon>Eukaryota</taxon>
        <taxon>Fungi</taxon>
        <taxon>Dikarya</taxon>
        <taxon>Ascomycota</taxon>
        <taxon>Pezizomycotina</taxon>
        <taxon>Sordariomycetes</taxon>
        <taxon>Sordariomycetidae</taxon>
        <taxon>Sordariales</taxon>
        <taxon>Lasiosphaeriaceae</taxon>
        <taxon>Lasiosphaeria</taxon>
    </lineage>
</organism>
<evidence type="ECO:0000256" key="2">
    <source>
        <dbReference type="SAM" id="MobiDB-lite"/>
    </source>
</evidence>
<sequence>MALFNSEGPQSGAITNTVTSAINRDRAQGRYGGRRFTGNDGLLKIFQTRSVRALATGADKLAPIVDIPAPAPAPEPAAVSDDSCVQTTEIEALRAKHEASIDRLEAITEKAPKYDLEQWNTINKMRVALLEEILANAQAIAGSTKQPDGSRQEDVAVPKVTEALVKLRCAKIDKRMEELRDAIRRIDASFDRTEAEYKKLLAKMDKYGAKLKKLARMRKIGDKKLDDMQELDNMQELDDVRAQGDIECRLAALQATIKAKLAEAEDDVFSRPSSDLGSMFIY</sequence>
<dbReference type="AlphaFoldDB" id="A0AA40DSQ3"/>
<keyword evidence="4" id="KW-1185">Reference proteome</keyword>
<dbReference type="Proteomes" id="UP001172101">
    <property type="component" value="Unassembled WGS sequence"/>
</dbReference>
<keyword evidence="1" id="KW-0175">Coiled coil</keyword>
<feature type="coiled-coil region" evidence="1">
    <location>
        <begin position="176"/>
        <end position="217"/>
    </location>
</feature>
<dbReference type="GeneID" id="85325701"/>
<evidence type="ECO:0000313" key="4">
    <source>
        <dbReference type="Proteomes" id="UP001172101"/>
    </source>
</evidence>
<evidence type="ECO:0000313" key="3">
    <source>
        <dbReference type="EMBL" id="KAK0714110.1"/>
    </source>
</evidence>
<protein>
    <submittedName>
        <fullName evidence="3">Uncharacterized protein</fullName>
    </submittedName>
</protein>
<evidence type="ECO:0000256" key="1">
    <source>
        <dbReference type="SAM" id="Coils"/>
    </source>
</evidence>
<feature type="compositionally biased region" description="Polar residues" evidence="2">
    <location>
        <begin position="7"/>
        <end position="20"/>
    </location>
</feature>